<gene>
    <name evidence="4" type="ORF">K5L39_20095</name>
</gene>
<dbReference type="GO" id="GO:0016787">
    <property type="term" value="F:hydrolase activity"/>
    <property type="evidence" value="ECO:0007669"/>
    <property type="project" value="UniProtKB-KW"/>
</dbReference>
<dbReference type="InterPro" id="IPR050300">
    <property type="entry name" value="GDXG_lipolytic_enzyme"/>
</dbReference>
<dbReference type="EMBL" id="JAYJJQ010000027">
    <property type="protein sequence ID" value="MEB3071483.1"/>
    <property type="molecule type" value="Genomic_DNA"/>
</dbReference>
<keyword evidence="2" id="KW-0472">Membrane</keyword>
<feature type="transmembrane region" description="Helical" evidence="2">
    <location>
        <begin position="87"/>
        <end position="108"/>
    </location>
</feature>
<keyword evidence="2" id="KW-1133">Transmembrane helix</keyword>
<evidence type="ECO:0000313" key="5">
    <source>
        <dbReference type="Proteomes" id="UP001299283"/>
    </source>
</evidence>
<dbReference type="Pfam" id="PF20434">
    <property type="entry name" value="BD-FAE"/>
    <property type="match status" value="1"/>
</dbReference>
<dbReference type="InterPro" id="IPR029058">
    <property type="entry name" value="AB_hydrolase_fold"/>
</dbReference>
<protein>
    <submittedName>
        <fullName evidence="4">Alpha/beta hydrolase</fullName>
    </submittedName>
</protein>
<dbReference type="Gene3D" id="3.40.50.1820">
    <property type="entry name" value="alpha/beta hydrolase"/>
    <property type="match status" value="1"/>
</dbReference>
<evidence type="ECO:0000256" key="1">
    <source>
        <dbReference type="ARBA" id="ARBA00022801"/>
    </source>
</evidence>
<comment type="caution">
    <text evidence="4">The sequence shown here is derived from an EMBL/GenBank/DDBJ whole genome shotgun (WGS) entry which is preliminary data.</text>
</comment>
<dbReference type="SUPFAM" id="SSF53474">
    <property type="entry name" value="alpha/beta-Hydrolases"/>
    <property type="match status" value="1"/>
</dbReference>
<feature type="domain" description="BD-FAE-like" evidence="3">
    <location>
        <begin position="191"/>
        <end position="386"/>
    </location>
</feature>
<dbReference type="Proteomes" id="UP001299283">
    <property type="component" value="Unassembled WGS sequence"/>
</dbReference>
<dbReference type="InterPro" id="IPR049492">
    <property type="entry name" value="BD-FAE-like_dom"/>
</dbReference>
<keyword evidence="5" id="KW-1185">Reference proteome</keyword>
<proteinExistence type="predicted"/>
<keyword evidence="1 4" id="KW-0378">Hydrolase</keyword>
<evidence type="ECO:0000259" key="3">
    <source>
        <dbReference type="Pfam" id="PF20434"/>
    </source>
</evidence>
<sequence length="448" mass="49522">MTRRRTRSVQPERSAARSLLRRALTWALLSAVARSRRPTRLLARPFPGTTSAVAIVPLTVASVFVSEFPMHALLAQVVSTARLLRRGALRSPSGLAGLLVALVAWLRLLAARRDALLTADILEESLRTGLGPDYRDHFPIGEPADPMSLRDIWFPKFTERRRYLQHEDLSYGDAGFRNNLDIWRRRDLPRDGRAPVLIQIHGSAWVKGSKRGQGYPLMTRMAERGWVCVAINYSLAPAAHWPAHIVDVKKAIAWVKREIADYGGDPDFIAITGGSAGGHLSSLAALTNNDPVYQPGFESADTSVRAAVPLYGVYDLLDRAGDSPPEQEQFLTDIVIGAAQHEAYDIWDQGSPLSQIRSDAPPFFVIHGSIDTATNHEQAHAFATALGRMSGNPVAYAQLPGAQHCFDLLPSIRTAATAQAIDRFLTYVREQHHEYVWESDADPRAHRV</sequence>
<organism evidence="4 5">
    <name type="scientific">[Mycobacterium] vasticus</name>
    <dbReference type="NCBI Taxonomy" id="2875777"/>
    <lineage>
        <taxon>Bacteria</taxon>
        <taxon>Bacillati</taxon>
        <taxon>Actinomycetota</taxon>
        <taxon>Actinomycetes</taxon>
        <taxon>Mycobacteriales</taxon>
        <taxon>Mycobacteriaceae</taxon>
        <taxon>Mycolicibacter</taxon>
    </lineage>
</organism>
<keyword evidence="2" id="KW-0812">Transmembrane</keyword>
<accession>A0ABU5Z248</accession>
<evidence type="ECO:0000256" key="2">
    <source>
        <dbReference type="SAM" id="Phobius"/>
    </source>
</evidence>
<dbReference type="RefSeq" id="WP_329779688.1">
    <property type="nucleotide sequence ID" value="NZ_JAYJJQ010000027.1"/>
</dbReference>
<dbReference type="PANTHER" id="PTHR48081">
    <property type="entry name" value="AB HYDROLASE SUPERFAMILY PROTEIN C4A8.06C"/>
    <property type="match status" value="1"/>
</dbReference>
<reference evidence="4 5" key="1">
    <citation type="submission" date="2023-12" db="EMBL/GenBank/DDBJ databases">
        <title>Description of new species of Mycobacterium terrae complex isolated from sewage at the Sao Paulo Zoological Park Foundation in Brazil.</title>
        <authorList>
            <person name="Romagnoli C.L."/>
            <person name="Conceicao E.C."/>
            <person name="Machado E."/>
            <person name="Barreto L.B.P.F."/>
            <person name="Sharma A."/>
            <person name="Silva N.M."/>
            <person name="Marques L.E."/>
            <person name="Juliana M.A."/>
            <person name="Lourenco M.C.S."/>
            <person name="Digiampietri L.A."/>
            <person name="Suffys P.N."/>
            <person name="Viana-Niero C."/>
        </authorList>
    </citation>
    <scope>NUCLEOTIDE SEQUENCE [LARGE SCALE GENOMIC DNA]</scope>
    <source>
        <strain evidence="4 5">MYC017</strain>
    </source>
</reference>
<name>A0ABU5Z248_9MYCO</name>
<dbReference type="PANTHER" id="PTHR48081:SF33">
    <property type="entry name" value="KYNURENINE FORMAMIDASE"/>
    <property type="match status" value="1"/>
</dbReference>
<evidence type="ECO:0000313" key="4">
    <source>
        <dbReference type="EMBL" id="MEB3071483.1"/>
    </source>
</evidence>